<dbReference type="EMBL" id="CM001487">
    <property type="protein sequence ID" value="EIM58568.1"/>
    <property type="molecule type" value="Genomic_DNA"/>
</dbReference>
<reference evidence="1 2" key="1">
    <citation type="submission" date="2010-08" db="EMBL/GenBank/DDBJ databases">
        <authorList>
            <consortium name="US DOE Joint Genome Institute (JGI-PGF)"/>
            <person name="Lucas S."/>
            <person name="Copeland A."/>
            <person name="Lapidus A."/>
            <person name="Cheng J.-F."/>
            <person name="Bruce D."/>
            <person name="Goodwin L."/>
            <person name="Pitluck S."/>
            <person name="Land M.L."/>
            <person name="Hauser L."/>
            <person name="Chang Y.-J."/>
            <person name="Anderson I.J."/>
            <person name="Johnson E."/>
            <person name="Mulhopadhyay B."/>
            <person name="Kyrpides N."/>
            <person name="Woyke T.J."/>
        </authorList>
    </citation>
    <scope>NUCLEOTIDE SEQUENCE [LARGE SCALE GENOMIC DNA]</scope>
    <source>
        <strain evidence="1 2">6</strain>
    </source>
</reference>
<dbReference type="HOGENOM" id="CLU_3270183_0_0_9"/>
<proteinExistence type="predicted"/>
<dbReference type="AlphaFoldDB" id="I5AXP5"/>
<keyword evidence="2" id="KW-1185">Reference proteome</keyword>
<protein>
    <submittedName>
        <fullName evidence="1">Uncharacterized protein</fullName>
    </submittedName>
</protein>
<reference evidence="1 2" key="2">
    <citation type="submission" date="2012-02" db="EMBL/GenBank/DDBJ databases">
        <title>Improved High-Quality Draft sequence of Eubacterium cellulosolvens 6.</title>
        <authorList>
            <consortium name="US DOE Joint Genome Institute"/>
            <person name="Lucas S."/>
            <person name="Han J."/>
            <person name="Lapidus A."/>
            <person name="Cheng J.-F."/>
            <person name="Goodwin L."/>
            <person name="Pitluck S."/>
            <person name="Peters L."/>
            <person name="Mikhailova N."/>
            <person name="Gu W."/>
            <person name="Detter J.C."/>
            <person name="Han C."/>
            <person name="Tapia R."/>
            <person name="Land M."/>
            <person name="Hauser L."/>
            <person name="Kyrpides N."/>
            <person name="Ivanova N."/>
            <person name="Pagani I."/>
            <person name="Johnson E."/>
            <person name="Mukhopadhyay B."/>
            <person name="Anderson I."/>
            <person name="Woyke T."/>
        </authorList>
    </citation>
    <scope>NUCLEOTIDE SEQUENCE [LARGE SCALE GENOMIC DNA]</scope>
    <source>
        <strain evidence="1 2">6</strain>
    </source>
</reference>
<name>I5AXP5_EUBC6</name>
<dbReference type="Proteomes" id="UP000005753">
    <property type="component" value="Chromosome"/>
</dbReference>
<evidence type="ECO:0000313" key="1">
    <source>
        <dbReference type="EMBL" id="EIM58568.1"/>
    </source>
</evidence>
<gene>
    <name evidence="1" type="ORF">EubceDRAFT1_2879</name>
</gene>
<organism evidence="1 2">
    <name type="scientific">Eubacterium cellulosolvens (strain ATCC 43171 / JCM 9499 / 6)</name>
    <name type="common">Cillobacterium cellulosolvens</name>
    <dbReference type="NCBI Taxonomy" id="633697"/>
    <lineage>
        <taxon>Bacteria</taxon>
        <taxon>Bacillati</taxon>
        <taxon>Bacillota</taxon>
        <taxon>Clostridia</taxon>
        <taxon>Eubacteriales</taxon>
        <taxon>Eubacteriaceae</taxon>
        <taxon>Eubacterium</taxon>
    </lineage>
</organism>
<evidence type="ECO:0000313" key="2">
    <source>
        <dbReference type="Proteomes" id="UP000005753"/>
    </source>
</evidence>
<sequence>MMKDMEIIRIREILKHVDYITTLEEPDKLKGLDMEATKLRV</sequence>
<accession>I5AXP5</accession>